<dbReference type="PANTHER" id="PTHR12784:SF6">
    <property type="entry name" value="NEURON NAVIGATOR 2"/>
    <property type="match status" value="1"/>
</dbReference>
<keyword evidence="4" id="KW-1185">Reference proteome</keyword>
<evidence type="ECO:0008006" key="5">
    <source>
        <dbReference type="Google" id="ProtNLM"/>
    </source>
</evidence>
<keyword evidence="1" id="KW-0175">Coiled coil</keyword>
<feature type="non-terminal residue" evidence="3">
    <location>
        <position position="414"/>
    </location>
</feature>
<evidence type="ECO:0000256" key="1">
    <source>
        <dbReference type="SAM" id="Coils"/>
    </source>
</evidence>
<feature type="region of interest" description="Disordered" evidence="2">
    <location>
        <begin position="1"/>
        <end position="56"/>
    </location>
</feature>
<feature type="compositionally biased region" description="Low complexity" evidence="2">
    <location>
        <begin position="273"/>
        <end position="293"/>
    </location>
</feature>
<dbReference type="GO" id="GO:0022008">
    <property type="term" value="P:neurogenesis"/>
    <property type="evidence" value="ECO:0007669"/>
    <property type="project" value="InterPro"/>
</dbReference>
<feature type="compositionally biased region" description="Basic and acidic residues" evidence="2">
    <location>
        <begin position="91"/>
        <end position="100"/>
    </location>
</feature>
<feature type="compositionally biased region" description="Polar residues" evidence="2">
    <location>
        <begin position="253"/>
        <end position="262"/>
    </location>
</feature>
<feature type="region of interest" description="Disordered" evidence="2">
    <location>
        <begin position="253"/>
        <end position="351"/>
    </location>
</feature>
<sequence>MNQFVLASPRYAPSSQLRGQDDTKEWLRSHSAGGLQDTASSSPFSPGSSITSPSGTRFNFSQLASPSASSQMSLSNAAMLRTHSLSNADGSSDHYGETRFRNSSMSLDEKTRTMSRSGSFRDGFEEVHGSSLSLVSSTSSVYSTIRKLRRELDASQEKVSALTTQLSANVSSFLCSSVCFTPFKARGDQGLPAPHSNCVGLGVIAKLTTPPNAGSAIADSELNELKKTIDLLKKQNAAAQAAINGVINTPELSCKGNGSMQSADLRIRRQHSSDSVSSVNSATSHSSVGSNVDSDSKKKKNRKNWLRSSFKQAFGKKKSPKSASSHSDIEEMTDSSLPSSPKLPHNGSVMSTPLMRSSHSNSILSECTDSEADSVLQLRNELRDKEMKLTDIRLEALSSAHQLDILREAMNRMQ</sequence>
<evidence type="ECO:0000313" key="4">
    <source>
        <dbReference type="Proteomes" id="UP000228934"/>
    </source>
</evidence>
<evidence type="ECO:0000313" key="3">
    <source>
        <dbReference type="EMBL" id="PIO23823.1"/>
    </source>
</evidence>
<dbReference type="OrthoDB" id="2161974at2759"/>
<name>A0A2G9R998_AQUCT</name>
<gene>
    <name evidence="3" type="ORF">AB205_0097760</name>
</gene>
<dbReference type="InterPro" id="IPR039041">
    <property type="entry name" value="Nav/unc-53"/>
</dbReference>
<evidence type="ECO:0000256" key="2">
    <source>
        <dbReference type="SAM" id="MobiDB-lite"/>
    </source>
</evidence>
<feature type="compositionally biased region" description="Low complexity" evidence="2">
    <location>
        <begin position="40"/>
        <end position="54"/>
    </location>
</feature>
<dbReference type="AlphaFoldDB" id="A0A2G9R998"/>
<organism evidence="3 4">
    <name type="scientific">Aquarana catesbeiana</name>
    <name type="common">American bullfrog</name>
    <name type="synonym">Rana catesbeiana</name>
    <dbReference type="NCBI Taxonomy" id="8400"/>
    <lineage>
        <taxon>Eukaryota</taxon>
        <taxon>Metazoa</taxon>
        <taxon>Chordata</taxon>
        <taxon>Craniata</taxon>
        <taxon>Vertebrata</taxon>
        <taxon>Euteleostomi</taxon>
        <taxon>Amphibia</taxon>
        <taxon>Batrachia</taxon>
        <taxon>Anura</taxon>
        <taxon>Neobatrachia</taxon>
        <taxon>Ranoidea</taxon>
        <taxon>Ranidae</taxon>
        <taxon>Aquarana</taxon>
    </lineage>
</organism>
<protein>
    <recommendedName>
        <fullName evidence="5">Neuron navigator 2</fullName>
    </recommendedName>
</protein>
<accession>A0A2G9R998</accession>
<feature type="region of interest" description="Disordered" evidence="2">
    <location>
        <begin position="85"/>
        <end position="119"/>
    </location>
</feature>
<feature type="compositionally biased region" description="Basic and acidic residues" evidence="2">
    <location>
        <begin position="19"/>
        <end position="28"/>
    </location>
</feature>
<dbReference type="EMBL" id="KV954295">
    <property type="protein sequence ID" value="PIO23823.1"/>
    <property type="molecule type" value="Genomic_DNA"/>
</dbReference>
<reference evidence="4" key="1">
    <citation type="journal article" date="2017" name="Nat. Commun.">
        <title>The North American bullfrog draft genome provides insight into hormonal regulation of long noncoding RNA.</title>
        <authorList>
            <person name="Hammond S.A."/>
            <person name="Warren R.L."/>
            <person name="Vandervalk B.P."/>
            <person name="Kucuk E."/>
            <person name="Khan H."/>
            <person name="Gibb E.A."/>
            <person name="Pandoh P."/>
            <person name="Kirk H."/>
            <person name="Zhao Y."/>
            <person name="Jones M."/>
            <person name="Mungall A.J."/>
            <person name="Coope R."/>
            <person name="Pleasance S."/>
            <person name="Moore R.A."/>
            <person name="Holt R.A."/>
            <person name="Round J.M."/>
            <person name="Ohora S."/>
            <person name="Walle B.V."/>
            <person name="Veldhoen N."/>
            <person name="Helbing C.C."/>
            <person name="Birol I."/>
        </authorList>
    </citation>
    <scope>NUCLEOTIDE SEQUENCE [LARGE SCALE GENOMIC DNA]</scope>
</reference>
<proteinExistence type="predicted"/>
<dbReference type="PANTHER" id="PTHR12784">
    <property type="entry name" value="STEERIN"/>
    <property type="match status" value="1"/>
</dbReference>
<dbReference type="Proteomes" id="UP000228934">
    <property type="component" value="Unassembled WGS sequence"/>
</dbReference>
<feature type="coiled-coil region" evidence="1">
    <location>
        <begin position="215"/>
        <end position="242"/>
    </location>
</feature>